<keyword evidence="6" id="KW-1015">Disulfide bond</keyword>
<dbReference type="GO" id="GO:0033627">
    <property type="term" value="P:cell adhesion mediated by integrin"/>
    <property type="evidence" value="ECO:0007669"/>
    <property type="project" value="TreeGrafter"/>
</dbReference>
<dbReference type="SMART" id="SM00187">
    <property type="entry name" value="INB"/>
    <property type="match status" value="1"/>
</dbReference>
<dbReference type="Pfam" id="PF00353">
    <property type="entry name" value="HemolysinCabind"/>
    <property type="match status" value="4"/>
</dbReference>
<dbReference type="EMBL" id="BMKA01000003">
    <property type="protein sequence ID" value="GGA22394.1"/>
    <property type="molecule type" value="Genomic_DNA"/>
</dbReference>
<dbReference type="RefSeq" id="WP_188675495.1">
    <property type="nucleotide sequence ID" value="NZ_BMKA01000003.1"/>
</dbReference>
<dbReference type="PRINTS" id="PR01186">
    <property type="entry name" value="INTEGRINB"/>
</dbReference>
<keyword evidence="3" id="KW-0812">Transmembrane</keyword>
<dbReference type="InterPro" id="IPR015812">
    <property type="entry name" value="Integrin_bsu"/>
</dbReference>
<comment type="caution">
    <text evidence="10">The sequence shown here is derived from an EMBL/GenBank/DDBJ whole genome shotgun (WGS) entry which is preliminary data.</text>
</comment>
<organism evidence="10 11">
    <name type="scientific">Neptunicoccus cionae</name>
    <dbReference type="NCBI Taxonomy" id="2035344"/>
    <lineage>
        <taxon>Bacteria</taxon>
        <taxon>Pseudomonadati</taxon>
        <taxon>Pseudomonadota</taxon>
        <taxon>Alphaproteobacteria</taxon>
        <taxon>Rhodobacterales</taxon>
        <taxon>Paracoccaceae</taxon>
        <taxon>Neptunicoccus</taxon>
    </lineage>
</organism>
<dbReference type="Gene3D" id="3.40.50.410">
    <property type="entry name" value="von Willebrand factor, type A domain"/>
    <property type="match status" value="1"/>
</dbReference>
<keyword evidence="5" id="KW-0472">Membrane</keyword>
<dbReference type="InterPro" id="IPR036465">
    <property type="entry name" value="vWFA_dom_sf"/>
</dbReference>
<dbReference type="GO" id="GO:0005509">
    <property type="term" value="F:calcium ion binding"/>
    <property type="evidence" value="ECO:0007669"/>
    <property type="project" value="InterPro"/>
</dbReference>
<dbReference type="Gene3D" id="2.150.10.10">
    <property type="entry name" value="Serralysin-like metalloprotease, C-terminal"/>
    <property type="match status" value="2"/>
</dbReference>
<dbReference type="GO" id="GO:0098609">
    <property type="term" value="P:cell-cell adhesion"/>
    <property type="evidence" value="ECO:0007669"/>
    <property type="project" value="TreeGrafter"/>
</dbReference>
<reference evidence="10" key="1">
    <citation type="journal article" date="2014" name="Int. J. Syst. Evol. Microbiol.">
        <title>Complete genome sequence of Corynebacterium casei LMG S-19264T (=DSM 44701T), isolated from a smear-ripened cheese.</title>
        <authorList>
            <consortium name="US DOE Joint Genome Institute (JGI-PGF)"/>
            <person name="Walter F."/>
            <person name="Albersmeier A."/>
            <person name="Kalinowski J."/>
            <person name="Ruckert C."/>
        </authorList>
    </citation>
    <scope>NUCLEOTIDE SEQUENCE</scope>
    <source>
        <strain evidence="10">CGMCC 1.15880</strain>
    </source>
</reference>
<feature type="region of interest" description="Disordered" evidence="8">
    <location>
        <begin position="408"/>
        <end position="428"/>
    </location>
</feature>
<keyword evidence="11" id="KW-1185">Reference proteome</keyword>
<dbReference type="AlphaFoldDB" id="A0A916R0F4"/>
<evidence type="ECO:0000256" key="8">
    <source>
        <dbReference type="SAM" id="MobiDB-lite"/>
    </source>
</evidence>
<accession>A0A916R0F4</accession>
<feature type="domain" description="Integrin beta subunit VWA" evidence="9">
    <location>
        <begin position="71"/>
        <end position="401"/>
    </location>
</feature>
<dbReference type="InterPro" id="IPR001343">
    <property type="entry name" value="Hemolysn_Ca-bd"/>
</dbReference>
<comment type="subcellular location">
    <subcellularLocation>
        <location evidence="1">Membrane</location>
        <topology evidence="1">Single-pass type I membrane protein</topology>
    </subcellularLocation>
</comment>
<feature type="region of interest" description="Disordered" evidence="8">
    <location>
        <begin position="271"/>
        <end position="294"/>
    </location>
</feature>
<dbReference type="PANTHER" id="PTHR10082:SF60">
    <property type="entry name" value="INTEGRIN BETA-PS"/>
    <property type="match status" value="1"/>
</dbReference>
<gene>
    <name evidence="10" type="ORF">GCM10011498_23970</name>
</gene>
<dbReference type="GO" id="GO:0007229">
    <property type="term" value="P:integrin-mediated signaling pathway"/>
    <property type="evidence" value="ECO:0007669"/>
    <property type="project" value="UniProtKB-KW"/>
</dbReference>
<keyword evidence="7" id="KW-0325">Glycoprotein</keyword>
<dbReference type="GO" id="GO:0016477">
    <property type="term" value="P:cell migration"/>
    <property type="evidence" value="ECO:0007669"/>
    <property type="project" value="TreeGrafter"/>
</dbReference>
<dbReference type="Proteomes" id="UP000628017">
    <property type="component" value="Unassembled WGS sequence"/>
</dbReference>
<dbReference type="SUPFAM" id="SSF53300">
    <property type="entry name" value="vWA-like"/>
    <property type="match status" value="1"/>
</dbReference>
<evidence type="ECO:0000256" key="3">
    <source>
        <dbReference type="ARBA" id="ARBA00022692"/>
    </source>
</evidence>
<dbReference type="Pfam" id="PF00362">
    <property type="entry name" value="Integrin_beta"/>
    <property type="match status" value="1"/>
</dbReference>
<evidence type="ECO:0000256" key="2">
    <source>
        <dbReference type="ARBA" id="ARBA00007449"/>
    </source>
</evidence>
<proteinExistence type="inferred from homology"/>
<evidence type="ECO:0000313" key="10">
    <source>
        <dbReference type="EMBL" id="GGA22394.1"/>
    </source>
</evidence>
<dbReference type="InterPro" id="IPR011049">
    <property type="entry name" value="Serralysin-like_metalloprot_C"/>
</dbReference>
<evidence type="ECO:0000313" key="11">
    <source>
        <dbReference type="Proteomes" id="UP000628017"/>
    </source>
</evidence>
<dbReference type="InterPro" id="IPR018511">
    <property type="entry name" value="Hemolysin-typ_Ca-bd_CS"/>
</dbReference>
<dbReference type="SUPFAM" id="SSF51120">
    <property type="entry name" value="beta-Roll"/>
    <property type="match status" value="2"/>
</dbReference>
<dbReference type="InterPro" id="IPR002369">
    <property type="entry name" value="Integrin_bsu_VWA"/>
</dbReference>
<evidence type="ECO:0000259" key="9">
    <source>
        <dbReference type="SMART" id="SM00187"/>
    </source>
</evidence>
<comment type="similarity">
    <text evidence="2">Belongs to the integrin beta chain family.</text>
</comment>
<protein>
    <recommendedName>
        <fullName evidence="9">Integrin beta subunit VWA domain-containing protein</fullName>
    </recommendedName>
</protein>
<evidence type="ECO:0000256" key="4">
    <source>
        <dbReference type="ARBA" id="ARBA00023037"/>
    </source>
</evidence>
<dbReference type="GO" id="GO:0008305">
    <property type="term" value="C:integrin complex"/>
    <property type="evidence" value="ECO:0007669"/>
    <property type="project" value="TreeGrafter"/>
</dbReference>
<evidence type="ECO:0000256" key="1">
    <source>
        <dbReference type="ARBA" id="ARBA00004479"/>
    </source>
</evidence>
<evidence type="ECO:0000256" key="7">
    <source>
        <dbReference type="ARBA" id="ARBA00023180"/>
    </source>
</evidence>
<keyword evidence="4" id="KW-0401">Integrin</keyword>
<dbReference type="GO" id="GO:0005925">
    <property type="term" value="C:focal adhesion"/>
    <property type="evidence" value="ECO:0007669"/>
    <property type="project" value="TreeGrafter"/>
</dbReference>
<reference evidence="10" key="2">
    <citation type="submission" date="2020-09" db="EMBL/GenBank/DDBJ databases">
        <authorList>
            <person name="Sun Q."/>
            <person name="Zhou Y."/>
        </authorList>
    </citation>
    <scope>NUCLEOTIDE SEQUENCE</scope>
    <source>
        <strain evidence="10">CGMCC 1.15880</strain>
    </source>
</reference>
<evidence type="ECO:0000256" key="5">
    <source>
        <dbReference type="ARBA" id="ARBA00023136"/>
    </source>
</evidence>
<dbReference type="PROSITE" id="PS00330">
    <property type="entry name" value="HEMOLYSIN_CALCIUM"/>
    <property type="match status" value="3"/>
</dbReference>
<dbReference type="GO" id="GO:0009986">
    <property type="term" value="C:cell surface"/>
    <property type="evidence" value="ECO:0007669"/>
    <property type="project" value="TreeGrafter"/>
</dbReference>
<dbReference type="GO" id="GO:0005615">
    <property type="term" value="C:extracellular space"/>
    <property type="evidence" value="ECO:0007669"/>
    <property type="project" value="InterPro"/>
</dbReference>
<name>A0A916R0F4_9RHOB</name>
<evidence type="ECO:0000256" key="6">
    <source>
        <dbReference type="ARBA" id="ARBA00023157"/>
    </source>
</evidence>
<dbReference type="PRINTS" id="PR00313">
    <property type="entry name" value="CABNDNGRPT"/>
</dbReference>
<sequence length="515" mass="53252">MADFIGTEEDDGLVGGLFSDIIHGLEGNDLLAGLNGDDTLDAGSGDDVLIGGIGDDIMFGGDGNDRIVMTAGDDQVFGGSGDDKYFVNGFAGDWSIITDTSGIDTLNFAGGITGADIDLSPGALSYVDDRVIEISGLKDSDRPLELVLLQDLSGSFSNDLLTVNGLVDDLITSVSGLADDVRLGLTSFIDKPISPFGSSTDHEYKTELGLTADTNAWKTAVTGLSTGDGSDLPESQMTGLLQVALRTSEVGWSSSALKVVVLTTDAVPHFAGDNPNTPNNGDAVLDGPSGDGTSEDYPTIEMVKAALLDAGIIPVFAVTTDVTSDYQALVDAFGFGTVVPLSSDSSDIIAAFEDGISGAADSLIENAVGTAYNDDIIGNSADNMIKGKAGNDDIRGVGGDDYLKGNRGKDKLDGGKGDDMLEGGADKDKLNGGDGADTFVFDISHPDHSRDVVKDYEDGVDKIMVLDDTLLSFADIDVTQAGGKTILSHDGDAFALLKSTNSANIDATDFIFDIA</sequence>
<dbReference type="GO" id="GO:0005178">
    <property type="term" value="F:integrin binding"/>
    <property type="evidence" value="ECO:0007669"/>
    <property type="project" value="TreeGrafter"/>
</dbReference>
<dbReference type="GO" id="GO:0007160">
    <property type="term" value="P:cell-matrix adhesion"/>
    <property type="evidence" value="ECO:0007669"/>
    <property type="project" value="TreeGrafter"/>
</dbReference>
<dbReference type="PANTHER" id="PTHR10082">
    <property type="entry name" value="INTEGRIN BETA SUBUNIT"/>
    <property type="match status" value="1"/>
</dbReference>